<evidence type="ECO:0000313" key="1">
    <source>
        <dbReference type="EMBL" id="MBU3843130.1"/>
    </source>
</evidence>
<comment type="caution">
    <text evidence="1">The sequence shown here is derived from an EMBL/GenBank/DDBJ whole genome shotgun (WGS) entry which is preliminary data.</text>
</comment>
<dbReference type="Gene3D" id="3.40.50.12110">
    <property type="match status" value="1"/>
</dbReference>
<sequence length="331" mass="39308">MDLLNRSFSHIYIEREAKKYLESKQIIEKFPKAQIVEIEDYKEVFSRNNQNFSLQKKTPKLILAVKKENYLYEGAKVCESFGNENFYYSSSILNCIYDCEYCYLQGVYSSGNIVIFVNLEDMFREIEEILKSKSMYICISYDTDLMALEEITGFVKRWYEFVDKYKNLKIELRTKSASIKVFQNLKPNPNFIIAWTISPKEFAQKHERGAVSFDMRIKVAKSLIESGWNIRVCFDPMIKIENFNQIYGEMVRDTFKEIDSSKVLDVSIGTFRISKEYMKRMKNNRKNSIILNYPFQCQEGVYTYSAEENEKMLNFMKNLILEYVEEKKIFI</sequence>
<reference evidence="1" key="2">
    <citation type="submission" date="2021-04" db="EMBL/GenBank/DDBJ databases">
        <authorList>
            <person name="Gilroy R."/>
        </authorList>
    </citation>
    <scope>NUCLEOTIDE SEQUENCE</scope>
    <source>
        <strain evidence="1">A6-441</strain>
    </source>
</reference>
<dbReference type="Proteomes" id="UP000724657">
    <property type="component" value="Unassembled WGS sequence"/>
</dbReference>
<accession>A0A9E2NXV1</accession>
<dbReference type="PANTHER" id="PTHR37822:SF2">
    <property type="entry name" value="SPORE PHOTOPRODUCT LYASE"/>
    <property type="match status" value="1"/>
</dbReference>
<dbReference type="InterPro" id="IPR049539">
    <property type="entry name" value="SPL"/>
</dbReference>
<evidence type="ECO:0000313" key="2">
    <source>
        <dbReference type="Proteomes" id="UP000724657"/>
    </source>
</evidence>
<gene>
    <name evidence="1" type="ORF">IAA47_09155</name>
</gene>
<dbReference type="SUPFAM" id="SSF102114">
    <property type="entry name" value="Radical SAM enzymes"/>
    <property type="match status" value="1"/>
</dbReference>
<proteinExistence type="predicted"/>
<protein>
    <submittedName>
        <fullName evidence="1">Radical SAM protein</fullName>
    </submittedName>
</protein>
<dbReference type="GO" id="GO:0042601">
    <property type="term" value="C:endospore-forming forespore"/>
    <property type="evidence" value="ECO:0007669"/>
    <property type="project" value="TreeGrafter"/>
</dbReference>
<dbReference type="EMBL" id="JAHLFN010000081">
    <property type="protein sequence ID" value="MBU3843130.1"/>
    <property type="molecule type" value="Genomic_DNA"/>
</dbReference>
<dbReference type="PANTHER" id="PTHR37822">
    <property type="entry name" value="SPORE PHOTOPRODUCT LYASE-RELATED"/>
    <property type="match status" value="1"/>
</dbReference>
<dbReference type="GO" id="GO:0051539">
    <property type="term" value="F:4 iron, 4 sulfur cluster binding"/>
    <property type="evidence" value="ECO:0007669"/>
    <property type="project" value="TreeGrafter"/>
</dbReference>
<dbReference type="Pfam" id="PF20903">
    <property type="entry name" value="SPL"/>
    <property type="match status" value="1"/>
</dbReference>
<name>A0A9E2NXV1_9FUSO</name>
<organism evidence="1 2">
    <name type="scientific">Candidatus Fusobacterium pullicola</name>
    <dbReference type="NCBI Taxonomy" id="2838601"/>
    <lineage>
        <taxon>Bacteria</taxon>
        <taxon>Fusobacteriati</taxon>
        <taxon>Fusobacteriota</taxon>
        <taxon>Fusobacteriia</taxon>
        <taxon>Fusobacteriales</taxon>
        <taxon>Fusobacteriaceae</taxon>
        <taxon>Fusobacterium</taxon>
    </lineage>
</organism>
<dbReference type="AlphaFoldDB" id="A0A9E2NXV1"/>
<dbReference type="GO" id="GO:1904047">
    <property type="term" value="F:S-adenosyl-L-methionine binding"/>
    <property type="evidence" value="ECO:0007669"/>
    <property type="project" value="TreeGrafter"/>
</dbReference>
<reference evidence="1" key="1">
    <citation type="journal article" date="2021" name="PeerJ">
        <title>Extensive microbial diversity within the chicken gut microbiome revealed by metagenomics and culture.</title>
        <authorList>
            <person name="Gilroy R."/>
            <person name="Ravi A."/>
            <person name="Getino M."/>
            <person name="Pursley I."/>
            <person name="Horton D.L."/>
            <person name="Alikhan N.F."/>
            <person name="Baker D."/>
            <person name="Gharbi K."/>
            <person name="Hall N."/>
            <person name="Watson M."/>
            <person name="Adriaenssens E.M."/>
            <person name="Foster-Nyarko E."/>
            <person name="Jarju S."/>
            <person name="Secka A."/>
            <person name="Antonio M."/>
            <person name="Oren A."/>
            <person name="Chaudhuri R.R."/>
            <person name="La Ragione R."/>
            <person name="Hildebrand F."/>
            <person name="Pallen M.J."/>
        </authorList>
    </citation>
    <scope>NUCLEOTIDE SEQUENCE</scope>
    <source>
        <strain evidence="1">A6-441</strain>
    </source>
</reference>
<dbReference type="InterPro" id="IPR058240">
    <property type="entry name" value="rSAM_sf"/>
</dbReference>
<dbReference type="GO" id="GO:0003913">
    <property type="term" value="F:DNA photolyase activity"/>
    <property type="evidence" value="ECO:0007669"/>
    <property type="project" value="TreeGrafter"/>
</dbReference>
<dbReference type="Gene3D" id="3.80.30.30">
    <property type="match status" value="1"/>
</dbReference>